<dbReference type="InterPro" id="IPR012334">
    <property type="entry name" value="Pectin_lyas_fold"/>
</dbReference>
<protein>
    <recommendedName>
        <fullName evidence="5">Filamentous hemagglutinin N-terminal domain-containing protein</fullName>
    </recommendedName>
</protein>
<dbReference type="InterPro" id="IPR011050">
    <property type="entry name" value="Pectin_lyase_fold/virulence"/>
</dbReference>
<feature type="compositionally biased region" description="Acidic residues" evidence="1">
    <location>
        <begin position="2179"/>
        <end position="2188"/>
    </location>
</feature>
<evidence type="ECO:0000313" key="3">
    <source>
        <dbReference type="EMBL" id="TXC63399.1"/>
    </source>
</evidence>
<keyword evidence="4" id="KW-1185">Reference proteome</keyword>
<keyword evidence="2" id="KW-0732">Signal</keyword>
<feature type="signal peptide" evidence="2">
    <location>
        <begin position="1"/>
        <end position="36"/>
    </location>
</feature>
<dbReference type="Gene3D" id="2.160.20.10">
    <property type="entry name" value="Single-stranded right-handed beta-helix, Pectin lyase-like"/>
    <property type="match status" value="1"/>
</dbReference>
<feature type="compositionally biased region" description="Basic and acidic residues" evidence="1">
    <location>
        <begin position="2229"/>
        <end position="2239"/>
    </location>
</feature>
<dbReference type="EMBL" id="VOQQ01000001">
    <property type="protein sequence ID" value="TXC63399.1"/>
    <property type="molecule type" value="Genomic_DNA"/>
</dbReference>
<feature type="region of interest" description="Disordered" evidence="1">
    <location>
        <begin position="1005"/>
        <end position="1027"/>
    </location>
</feature>
<proteinExistence type="predicted"/>
<dbReference type="OrthoDB" id="7175603at2"/>
<feature type="compositionally biased region" description="Gly residues" evidence="1">
    <location>
        <begin position="2245"/>
        <end position="2259"/>
    </location>
</feature>
<dbReference type="SUPFAM" id="SSF51126">
    <property type="entry name" value="Pectin lyase-like"/>
    <property type="match status" value="1"/>
</dbReference>
<evidence type="ECO:0000256" key="1">
    <source>
        <dbReference type="SAM" id="MobiDB-lite"/>
    </source>
</evidence>
<feature type="region of interest" description="Disordered" evidence="1">
    <location>
        <begin position="704"/>
        <end position="726"/>
    </location>
</feature>
<feature type="compositionally biased region" description="Gly residues" evidence="1">
    <location>
        <begin position="1012"/>
        <end position="1027"/>
    </location>
</feature>
<evidence type="ECO:0000256" key="2">
    <source>
        <dbReference type="SAM" id="SignalP"/>
    </source>
</evidence>
<sequence>MTAFQSRTSAERLRRLNARRKGLLLSCAFGTAVALAAQPDAASAQAIQANMDFNPNATRITTSGTSETISVSNPSTVINWSPTSTPTGDYEFLPAGNTVTFQHGGGDFAVLNRINIPQRVRFDGTVISQIIDPLSGAGTRGGTILFSAPSGIIIGSSAVFDVGSLVLTTLEVNNLGGDDGYGNFDFVNADGSIGFFNPEGAGGILTEAGSQIRTNGAPGGFTALIAPNIDHSGSILASGAAALLGADEATINLTPGQFRISTSYSYSSDSVITRSGSLIDVTSAPGGRVALVAPIIDHGGAIRVDGQAALVSGRSVEISLSAANGLFNIAVPAGVSTSGDNPGSINVTGSIGGPASTGAGDPHRIYVVGIARPFDEDPITILLNGSIGFDPAGASVQNGQIVISSGYEVTDGAINPDVTRQEIDGPCCTAPPGPGNIRIDGGTFTSDVDAAAYGSIAIHGGTFTNMTARAAGSTDPANPEAFLADTANAPIDFSGNLSVTVGGEFNPYSYVDSYGGFARLTANNGREIHIGGDLSILSKGSSGSGSSAFGGEIDISADEGSSIRVDGDAHLNAAAIGVELGYGSGGSASGGGVFLSAAAGGTVQISGSVDVDVSGTGAPSTGYTYGYAGDGRGGIVGVYSDGGTVTIGGALAIDATGTGGAAPGPLSGSRTGAYGSGGSVTVRSTGDGAITVNGSTTILASGTGGALDGGSSSDNQGGQGSGGFVAISARDDGSTVSLNNGIGAIDVSGHGGDGPIGGRAFGGTTIATAQSPGANLTLGGLIAIDASGKGGQGLASNGGDGLGGFVSFSADSGGIGFDTITADASGIGGNGVATGGDGFGGGDGPQFEGSNGIYFHASNGGVLGGRFATLTANGRGGAASDGSGGRATGGTAEFYAFNGDSPSLITLTSGTIDVSAVGGSGANGGAGGSAVGGSAGAIAESLNGSLTPTSLSIDATARGGAGGASATGAGGAGGDATGGRIQIGLLSGFGDGAADGAFVATGTTSADASATGGAGGNGSTTANGGSGGSAVGGDLSFSGEGGVMTTGDVVLTATGTGGNAGAGGDGGAGAGGTANLNLTVRTAQNPPSFRIGPQASSDGVSAIIGSYTASANGIAGTGLNDGVSTYGTLGFDVTSSRVQFGTIALSLVGDGPADPADTTTINVNDSQFDITDGFSLTTPGLVDIEVVNSLATDNGDFDVSARGVTFNALTSSFEVQGDASFNLAGGVLGQPLTGNAFTLVADASSVDFLGQLAIDVSATGSNGDGGSISVEARNDSLFSAGTSNWRAVGTGTSGGFGTGGSILVTAGSGSTVDLGGGSITANGIGGNGGSGAGGNGRGGSILVTALTGGTVAATGLSLSASGIGGNGFGGGGGLGGTVLVQASGGTLDFAGTVSLAATGIGGGGSPGAGGSGVGNLAEVRVDEGGSLTFDQLVIDATGIGGNGSVGGAGFGGFSDAAPQEIAGGAFFLVAGGTATGNNVTLAAAGIGGDGLGGAGGDGLGGFAQLGDLGGDMASDIDIGAASIDLSGFGGAGGLESEGNGADGGNALGGDVRVLAANGTLRIGSLNVVATATGGQGGDGVVTPAGPGTGGAGGSAAGGTILVGTSAATGNAAFDIASLDGSARGGNGGDGGAADGGGRGGDGRARVVQLVANGGTINAGNVELTAGGTGGAGGIGGVGAGGLAGTDLTGGADATVDSLNVSASGLAGGGTTSDGSQYGQILIGVDSSSLTLGQAVLSAFGQSPSEDFSGPSGLSVNGGQVTITDSLSLSTPGEIDVSGNGTVSGAGNALFSADRISFSDGATVNLGAIDATAFGDIVVGEGATVQAASNVNFFAGGTAQIAGRVSGDGINISSADIDIVDSGFLGGAGTGTINLDVNPGGGQTVIGGNEDGPGYTLDNGEAQRIRAATLRITVPVTGTSPTRAPDVLIRDLTLNGTPSQTGNGAIGTLEIDVGGGLASGSSGIRPAAAPQPGEGIARIEGDVLIRNATADNRILIEADGLLTMVTPDGSLRIQDSAGNPTGLIGLASNNIWVGTQGLLDQLAADANFSGRDTALLTNDGEEVPRGYIEGGDVQMFVRDTLFVQNSGNADTFGGITVTGDLAITPSGSSPLDVRAFGRRLNPDGSFETNSDFFRTVAFEQGYGGGFTSGAQFNLCEIASGVCPGEVVEPEQPIQPPTSDQIEEPVEGTGDEPTQPVVNVNAEFDENSVFDSNELIEEPVTSGGDTGLWSENRDCGERDENCAQDGNGQGSGNPGGGSNGN</sequence>
<dbReference type="RefSeq" id="WP_147042809.1">
    <property type="nucleotide sequence ID" value="NZ_BAABIR010000003.1"/>
</dbReference>
<organism evidence="3 4">
    <name type="scientific">Allosphingosinicella ginsenosidimutans</name>
    <dbReference type="NCBI Taxonomy" id="1176539"/>
    <lineage>
        <taxon>Bacteria</taxon>
        <taxon>Pseudomonadati</taxon>
        <taxon>Pseudomonadota</taxon>
        <taxon>Alphaproteobacteria</taxon>
        <taxon>Sphingomonadales</taxon>
        <taxon>Sphingomonadaceae</taxon>
        <taxon>Allosphingosinicella</taxon>
    </lineage>
</organism>
<comment type="caution">
    <text evidence="3">The sequence shown here is derived from an EMBL/GenBank/DDBJ whole genome shotgun (WGS) entry which is preliminary data.</text>
</comment>
<feature type="chain" id="PRO_5022961329" description="Filamentous hemagglutinin N-terminal domain-containing protein" evidence="2">
    <location>
        <begin position="37"/>
        <end position="2259"/>
    </location>
</feature>
<evidence type="ECO:0000313" key="4">
    <source>
        <dbReference type="Proteomes" id="UP000321249"/>
    </source>
</evidence>
<gene>
    <name evidence="3" type="ORF">FRZ32_06850</name>
</gene>
<feature type="region of interest" description="Disordered" evidence="1">
    <location>
        <begin position="2165"/>
        <end position="2259"/>
    </location>
</feature>
<dbReference type="Proteomes" id="UP000321249">
    <property type="component" value="Unassembled WGS sequence"/>
</dbReference>
<reference evidence="3 4" key="1">
    <citation type="journal article" date="2015" name="J. Microbiol.">
        <title>Sphingosinicella ginsenosidimutans sp. nov., with ginsenoside converting activity.</title>
        <authorList>
            <person name="Kim J.K."/>
            <person name="Kang M.S."/>
            <person name="Park S.C."/>
            <person name="Kim K.M."/>
            <person name="Choi K."/>
            <person name="Yoon M.H."/>
            <person name="Im W.T."/>
        </authorList>
    </citation>
    <scope>NUCLEOTIDE SEQUENCE [LARGE SCALE GENOMIC DNA]</scope>
    <source>
        <strain evidence="3 4">BS-11</strain>
    </source>
</reference>
<evidence type="ECO:0008006" key="5">
    <source>
        <dbReference type="Google" id="ProtNLM"/>
    </source>
</evidence>
<name>A0A5C6TT77_9SPHN</name>
<accession>A0A5C6TT77</accession>